<evidence type="ECO:0000259" key="4">
    <source>
        <dbReference type="PROSITE" id="PS51725"/>
    </source>
</evidence>
<organism evidence="5 6">
    <name type="scientific">Staphylococcus pseudintermedius</name>
    <dbReference type="NCBI Taxonomy" id="283734"/>
    <lineage>
        <taxon>Bacteria</taxon>
        <taxon>Bacillati</taxon>
        <taxon>Bacillota</taxon>
        <taxon>Bacilli</taxon>
        <taxon>Bacillales</taxon>
        <taxon>Staphylococcaceae</taxon>
        <taxon>Staphylococcus</taxon>
        <taxon>Staphylococcus intermedius group</taxon>
    </lineage>
</organism>
<proteinExistence type="inferred from homology"/>
<dbReference type="PANTHER" id="PTHR34474:SF2">
    <property type="entry name" value="SIGNAL TRANSDUCTION PROTEIN TRAP"/>
    <property type="match status" value="1"/>
</dbReference>
<dbReference type="InterPro" id="IPR007138">
    <property type="entry name" value="ABM_dom"/>
</dbReference>
<evidence type="ECO:0000256" key="3">
    <source>
        <dbReference type="ARBA" id="ARBA00032861"/>
    </source>
</evidence>
<sequence>MKFYITYGTYGYLNQIQLNNENHDLFIFSGNDQSVMIEETDDETIFQQPKKFRVLTRFGSISSDDFHALISIPTTEDHKYQLEKKLESYLPHLDEYDGFNTYRLLKPLQSNIYKVFLGFSSRKAYEDYKKSSAFREHFSKEAVRPLAGSSSAHASYLEQFFYPISEERQRA</sequence>
<dbReference type="InterPro" id="IPR011008">
    <property type="entry name" value="Dimeric_a/b-barrel"/>
</dbReference>
<evidence type="ECO:0000313" key="5">
    <source>
        <dbReference type="EMBL" id="PWZ74229.1"/>
    </source>
</evidence>
<evidence type="ECO:0000313" key="6">
    <source>
        <dbReference type="Proteomes" id="UP000246800"/>
    </source>
</evidence>
<dbReference type="AlphaFoldDB" id="A0A317YPF3"/>
<dbReference type="Proteomes" id="UP000246800">
    <property type="component" value="Unassembled WGS sequence"/>
</dbReference>
<evidence type="ECO:0000256" key="1">
    <source>
        <dbReference type="ARBA" id="ARBA00009267"/>
    </source>
</evidence>
<dbReference type="SUPFAM" id="SSF54909">
    <property type="entry name" value="Dimeric alpha+beta barrel"/>
    <property type="match status" value="1"/>
</dbReference>
<dbReference type="RefSeq" id="WP_110179274.1">
    <property type="nucleotide sequence ID" value="NZ_QEIT01000044.1"/>
</dbReference>
<dbReference type="EMBL" id="QEIT01000044">
    <property type="protein sequence ID" value="PWZ74229.1"/>
    <property type="molecule type" value="Genomic_DNA"/>
</dbReference>
<protein>
    <recommendedName>
        <fullName evidence="2">Signal transduction protein TRAP</fullName>
    </recommendedName>
    <alternativeName>
        <fullName evidence="3">Target of RNAIII-activating protein</fullName>
    </alternativeName>
</protein>
<reference evidence="5 6" key="1">
    <citation type="journal article" date="2018" name="Vet. Microbiol.">
        <title>Clonal diversity and geographic distribution of methicillin-resistant Staphylococcus pseudintermedius from Australian animals: Discovery of novel sequence types.</title>
        <authorList>
            <person name="Worthing K.A."/>
            <person name="Abraham S."/>
            <person name="Coombs G.W."/>
            <person name="Pang S."/>
            <person name="Saputra S."/>
            <person name="Jordan D."/>
            <person name="Trott D.J."/>
            <person name="Norris J.M."/>
        </authorList>
    </citation>
    <scope>NUCLEOTIDE SEQUENCE [LARGE SCALE GENOMIC DNA]</scope>
    <source>
        <strain evidence="5 6">ST525 1</strain>
    </source>
</reference>
<comment type="caution">
    <text evidence="5">The sequence shown here is derived from an EMBL/GenBank/DDBJ whole genome shotgun (WGS) entry which is preliminary data.</text>
</comment>
<dbReference type="Pfam" id="PF03992">
    <property type="entry name" value="ABM"/>
    <property type="match status" value="1"/>
</dbReference>
<feature type="domain" description="ABM" evidence="4">
    <location>
        <begin position="66"/>
        <end position="157"/>
    </location>
</feature>
<dbReference type="PANTHER" id="PTHR34474">
    <property type="entry name" value="SIGNAL TRANSDUCTION PROTEIN TRAP"/>
    <property type="match status" value="1"/>
</dbReference>
<name>A0A317YPF3_STAPS</name>
<dbReference type="PROSITE" id="PS51725">
    <property type="entry name" value="ABM"/>
    <property type="match status" value="1"/>
</dbReference>
<gene>
    <name evidence="5" type="ORF">DD902_09030</name>
</gene>
<evidence type="ECO:0000256" key="2">
    <source>
        <dbReference type="ARBA" id="ARBA00018486"/>
    </source>
</evidence>
<dbReference type="InterPro" id="IPR050404">
    <property type="entry name" value="Heme-degrading_MO"/>
</dbReference>
<accession>A0A317YPF3</accession>
<comment type="similarity">
    <text evidence="1">Belongs to the TRAP family.</text>
</comment>
<dbReference type="Gene3D" id="3.30.70.100">
    <property type="match status" value="1"/>
</dbReference>